<sequence>MTPVWSRPSFRRCVQDNSYWKPLSEDNLNDLPPVQTIKVQVTQAAHTAAYAHWWERGGNKSVADRHAGGMLTSTDFVAQYAGASDPVRHLSATFPYPELAAKLLPRSYRAQRDFIRSVESDETRLPSARKYCAQWLAEASAQDTQTRVSYWWIIVAGVKYVNGLPMVHREQLAGKLACQALFRIAVELSYNYKLQGTQFGSQRPVELIRCPSMRRTRSRPRRRSP</sequence>
<name>A0A8T1EXL6_9STRA</name>
<protein>
    <submittedName>
        <fullName evidence="1">Uncharacterized protein</fullName>
    </submittedName>
</protein>
<evidence type="ECO:0000313" key="1">
    <source>
        <dbReference type="EMBL" id="KAG2963240.1"/>
    </source>
</evidence>
<accession>A0A8T1EXL6</accession>
<dbReference type="Proteomes" id="UP000697107">
    <property type="component" value="Unassembled WGS sequence"/>
</dbReference>
<evidence type="ECO:0000313" key="2">
    <source>
        <dbReference type="Proteomes" id="UP000697107"/>
    </source>
</evidence>
<comment type="caution">
    <text evidence="1">The sequence shown here is derived from an EMBL/GenBank/DDBJ whole genome shotgun (WGS) entry which is preliminary data.</text>
</comment>
<dbReference type="EMBL" id="RCML01001356">
    <property type="protein sequence ID" value="KAG2963240.1"/>
    <property type="molecule type" value="Genomic_DNA"/>
</dbReference>
<proteinExistence type="predicted"/>
<organism evidence="1 2">
    <name type="scientific">Phytophthora cactorum</name>
    <dbReference type="NCBI Taxonomy" id="29920"/>
    <lineage>
        <taxon>Eukaryota</taxon>
        <taxon>Sar</taxon>
        <taxon>Stramenopiles</taxon>
        <taxon>Oomycota</taxon>
        <taxon>Peronosporomycetes</taxon>
        <taxon>Peronosporales</taxon>
        <taxon>Peronosporaceae</taxon>
        <taxon>Phytophthora</taxon>
    </lineage>
</organism>
<dbReference type="AlphaFoldDB" id="A0A8T1EXL6"/>
<gene>
    <name evidence="1" type="ORF">PC118_g20996</name>
</gene>
<reference evidence="1" key="1">
    <citation type="submission" date="2018-10" db="EMBL/GenBank/DDBJ databases">
        <title>Effector identification in a new, highly contiguous assembly of the strawberry crown rot pathogen Phytophthora cactorum.</title>
        <authorList>
            <person name="Armitage A.D."/>
            <person name="Nellist C.F."/>
            <person name="Bates H."/>
            <person name="Vickerstaff R.J."/>
            <person name="Harrison R.J."/>
        </authorList>
    </citation>
    <scope>NUCLEOTIDE SEQUENCE</scope>
    <source>
        <strain evidence="1">P415</strain>
    </source>
</reference>